<protein>
    <submittedName>
        <fullName evidence="1">Uncharacterized protein</fullName>
    </submittedName>
</protein>
<dbReference type="EMBL" id="CAVMJV010000059">
    <property type="protein sequence ID" value="CAK5086051.1"/>
    <property type="molecule type" value="Genomic_DNA"/>
</dbReference>
<dbReference type="Proteomes" id="UP001497535">
    <property type="component" value="Unassembled WGS sequence"/>
</dbReference>
<accession>A0ACB1A4M1</accession>
<gene>
    <name evidence="1" type="ORF">MENTE1834_LOCUS33538</name>
</gene>
<name>A0ACB1A4M1_MELEN</name>
<reference evidence="1" key="1">
    <citation type="submission" date="2023-11" db="EMBL/GenBank/DDBJ databases">
        <authorList>
            <person name="Poullet M."/>
        </authorList>
    </citation>
    <scope>NUCLEOTIDE SEQUENCE</scope>
    <source>
        <strain evidence="1">E1834</strain>
    </source>
</reference>
<evidence type="ECO:0000313" key="1">
    <source>
        <dbReference type="EMBL" id="CAK5086051.1"/>
    </source>
</evidence>
<proteinExistence type="predicted"/>
<evidence type="ECO:0000313" key="2">
    <source>
        <dbReference type="Proteomes" id="UP001497535"/>
    </source>
</evidence>
<sequence>MRHTLRPLQCIIVNLSTIPSPRDRFHFDFLLAGRKLDRSYKNFYSQMRRQLHLEAFSTTLLEENKHYEENQYKIVRIIFELNKENTINWINKISKRLGELKKIREQLNLDNPGLKENFYLNPEGFQPIEIFESKLDHDSLDFLEIKKDEEIIKKAMETLIKIINKWKSKNGVKDKFKITGNYEFGIWLIEDVEINVVFDVDLVEKYFGSEKSICEPLISQNCKDNSLYCFLCKEHFEDLEVFNIFSL</sequence>
<organism evidence="1 2">
    <name type="scientific">Meloidogyne enterolobii</name>
    <name type="common">Root-knot nematode worm</name>
    <name type="synonym">Meloidogyne mayaguensis</name>
    <dbReference type="NCBI Taxonomy" id="390850"/>
    <lineage>
        <taxon>Eukaryota</taxon>
        <taxon>Metazoa</taxon>
        <taxon>Ecdysozoa</taxon>
        <taxon>Nematoda</taxon>
        <taxon>Chromadorea</taxon>
        <taxon>Rhabditida</taxon>
        <taxon>Tylenchina</taxon>
        <taxon>Tylenchomorpha</taxon>
        <taxon>Tylenchoidea</taxon>
        <taxon>Meloidogynidae</taxon>
        <taxon>Meloidogyninae</taxon>
        <taxon>Meloidogyne</taxon>
    </lineage>
</organism>
<keyword evidence="2" id="KW-1185">Reference proteome</keyword>
<comment type="caution">
    <text evidence="1">The sequence shown here is derived from an EMBL/GenBank/DDBJ whole genome shotgun (WGS) entry which is preliminary data.</text>
</comment>